<feature type="coiled-coil region" evidence="1">
    <location>
        <begin position="756"/>
        <end position="788"/>
    </location>
</feature>
<dbReference type="GO" id="GO:0006355">
    <property type="term" value="P:regulation of DNA-templated transcription"/>
    <property type="evidence" value="ECO:0007669"/>
    <property type="project" value="InterPro"/>
</dbReference>
<evidence type="ECO:0000256" key="2">
    <source>
        <dbReference type="SAM" id="Phobius"/>
    </source>
</evidence>
<proteinExistence type="predicted"/>
<dbReference type="SMART" id="SM00421">
    <property type="entry name" value="HTH_LUXR"/>
    <property type="match status" value="1"/>
</dbReference>
<keyword evidence="2" id="KW-0472">Membrane</keyword>
<evidence type="ECO:0000313" key="4">
    <source>
        <dbReference type="EMBL" id="QOD60993.1"/>
    </source>
</evidence>
<gene>
    <name evidence="4" type="ORF">H9I45_00720</name>
</gene>
<dbReference type="KEGG" id="phal:H9I45_00720"/>
<dbReference type="InterPro" id="IPR016032">
    <property type="entry name" value="Sig_transdc_resp-reg_C-effctor"/>
</dbReference>
<dbReference type="InterPro" id="IPR036388">
    <property type="entry name" value="WH-like_DNA-bd_sf"/>
</dbReference>
<name>A0A7L8AG52_9FLAO</name>
<feature type="domain" description="HTH luxR-type" evidence="3">
    <location>
        <begin position="862"/>
        <end position="919"/>
    </location>
</feature>
<sequence>MHRYLLLISQKNIFFILLLFLSFCTVAQTLHSDVTNYSINQYNAENQNWGIDINDKGVIFAANNKGLLKYNGQIWKLYQLPNKTIIRSVLCSNDRIYTGSYEEFGFWKKDEFGDYKYTSLIPLFDKNHQFANDEFWQIINYKNNIIFWSFSGLYIYDGEKIITINDSENILNSVVYKGKLIVTSLQKGLRELKGNKLIPHKLSDDYKKINQLATINDKLFLYDEDKGAVIYASNKKTNISKELNNLLETSVLNKVSFINSNQLLLGTIKNGALLYSINDQNIEVINVKSGLQNNTILNQKVRKNNIWLALDNGIAKIKVKNSNKFYKDFSGTIGTVYDMAYLKSKLYIASNTGLYTFVDNKLELVKKTEGHIWDLFIVDDYLICSHNFGTFIFKDEKLVFRNSNNGGIYTSKKAKKIKNAFLQGTYIGLNLLKKENNIWSSQIVKDISFPVENIEFESDSIIWATHPYKGIFRIKLNNDYSAVTNIESFGENENFKDYKTKIFTIHNTIAFYNNKKWFTYSKENNSIEEFKELQQFNGKNFIGNDKNGLWFIDQNKDVLYINKDNKRVSYINSSQIKERLLINYEKIIIRNDSLRLINLNDGFTQFNLKNYSTKKEEIEIPEIERIYTQKNSFSTQDSILKIPYKEAKIISLDFFTPNSYENKNSFSVTGRINSNGTVDNGQIKLQNLKYGNYTINIINENSDSTNDNQKSRKIFLEVLPPWYLSIWMKLLYFSLLIASYFIFRKVNNLKFRKKQIKIQKELVRDTQKKIHKIEKENLKKEVNSKKRVLAAITASIIKKNEIIIILRNELNRLSKTFPDQYISKKLLKVANESISNNRDWKMFEDSFNELHEDFFKKLVSEYPKLTSKDLKLCAYIKTGHTSKEIAPLMGISLRGVELHRYRLRKKINLTKSKSIFDFLITI</sequence>
<dbReference type="EMBL" id="CP061813">
    <property type="protein sequence ID" value="QOD60993.1"/>
    <property type="molecule type" value="Genomic_DNA"/>
</dbReference>
<evidence type="ECO:0000259" key="3">
    <source>
        <dbReference type="SMART" id="SM00421"/>
    </source>
</evidence>
<evidence type="ECO:0000256" key="1">
    <source>
        <dbReference type="SAM" id="Coils"/>
    </source>
</evidence>
<reference evidence="4 5" key="1">
    <citation type="journal article" date="2016" name="Int. J. Syst. Evol. Microbiol.">
        <title>Polaribacter haliotis sp. nov., isolated from the gut of abalone Haliotis discus hannai.</title>
        <authorList>
            <person name="Kim Y.O."/>
            <person name="Park I.S."/>
            <person name="Park S."/>
            <person name="Nam B.H."/>
            <person name="Park J.M."/>
            <person name="Kim D.G."/>
            <person name="Yoon J.H."/>
        </authorList>
    </citation>
    <scope>NUCLEOTIDE SEQUENCE [LARGE SCALE GENOMIC DNA]</scope>
    <source>
        <strain evidence="4 5">KCTC 52418</strain>
    </source>
</reference>
<protein>
    <recommendedName>
        <fullName evidence="3">HTH luxR-type domain-containing protein</fullName>
    </recommendedName>
</protein>
<keyword evidence="2" id="KW-1133">Transmembrane helix</keyword>
<dbReference type="SUPFAM" id="SSF50998">
    <property type="entry name" value="Quinoprotein alcohol dehydrogenase-like"/>
    <property type="match status" value="1"/>
</dbReference>
<keyword evidence="2" id="KW-0812">Transmembrane</keyword>
<accession>A0A7L8AG52</accession>
<dbReference type="OrthoDB" id="1090267at2"/>
<dbReference type="AlphaFoldDB" id="A0A7L8AG52"/>
<dbReference type="Gene3D" id="1.10.10.10">
    <property type="entry name" value="Winged helix-like DNA-binding domain superfamily/Winged helix DNA-binding domain"/>
    <property type="match status" value="1"/>
</dbReference>
<dbReference type="InterPro" id="IPR015943">
    <property type="entry name" value="WD40/YVTN_repeat-like_dom_sf"/>
</dbReference>
<dbReference type="Pfam" id="PF00196">
    <property type="entry name" value="GerE"/>
    <property type="match status" value="1"/>
</dbReference>
<dbReference type="Proteomes" id="UP000516764">
    <property type="component" value="Chromosome"/>
</dbReference>
<keyword evidence="5" id="KW-1185">Reference proteome</keyword>
<dbReference type="GO" id="GO:0003677">
    <property type="term" value="F:DNA binding"/>
    <property type="evidence" value="ECO:0007669"/>
    <property type="project" value="InterPro"/>
</dbReference>
<evidence type="ECO:0000313" key="5">
    <source>
        <dbReference type="Proteomes" id="UP000516764"/>
    </source>
</evidence>
<feature type="transmembrane region" description="Helical" evidence="2">
    <location>
        <begin position="722"/>
        <end position="743"/>
    </location>
</feature>
<dbReference type="InterPro" id="IPR011047">
    <property type="entry name" value="Quinoprotein_ADH-like_sf"/>
</dbReference>
<organism evidence="4 5">
    <name type="scientific">Polaribacter haliotis</name>
    <dbReference type="NCBI Taxonomy" id="1888915"/>
    <lineage>
        <taxon>Bacteria</taxon>
        <taxon>Pseudomonadati</taxon>
        <taxon>Bacteroidota</taxon>
        <taxon>Flavobacteriia</taxon>
        <taxon>Flavobacteriales</taxon>
        <taxon>Flavobacteriaceae</taxon>
    </lineage>
</organism>
<dbReference type="InterPro" id="IPR000792">
    <property type="entry name" value="Tscrpt_reg_LuxR_C"/>
</dbReference>
<dbReference type="Gene3D" id="2.130.10.10">
    <property type="entry name" value="YVTN repeat-like/Quinoprotein amine dehydrogenase"/>
    <property type="match status" value="1"/>
</dbReference>
<dbReference type="RefSeq" id="WP_088355088.1">
    <property type="nucleotide sequence ID" value="NZ_CP061813.1"/>
</dbReference>
<dbReference type="SUPFAM" id="SSF46894">
    <property type="entry name" value="C-terminal effector domain of the bipartite response regulators"/>
    <property type="match status" value="1"/>
</dbReference>
<keyword evidence="1" id="KW-0175">Coiled coil</keyword>